<dbReference type="GO" id="GO:0016705">
    <property type="term" value="F:oxidoreductase activity, acting on paired donors, with incorporation or reduction of molecular oxygen"/>
    <property type="evidence" value="ECO:0007669"/>
    <property type="project" value="InterPro"/>
</dbReference>
<feature type="binding site" description="axial binding residue" evidence="7">
    <location>
        <position position="449"/>
    </location>
    <ligand>
        <name>heme</name>
        <dbReference type="ChEBI" id="CHEBI:30413"/>
    </ligand>
    <ligandPart>
        <name>Fe</name>
        <dbReference type="ChEBI" id="CHEBI:18248"/>
    </ligandPart>
</feature>
<keyword evidence="9" id="KW-1133">Transmembrane helix</keyword>
<evidence type="ECO:0000256" key="7">
    <source>
        <dbReference type="PIRSR" id="PIRSR602401-1"/>
    </source>
</evidence>
<dbReference type="Proteomes" id="UP000235371">
    <property type="component" value="Unassembled WGS sequence"/>
</dbReference>
<dbReference type="PROSITE" id="PS00086">
    <property type="entry name" value="CYTOCHROME_P450"/>
    <property type="match status" value="1"/>
</dbReference>
<dbReference type="InterPro" id="IPR017972">
    <property type="entry name" value="Cyt_P450_CS"/>
</dbReference>
<feature type="transmembrane region" description="Helical" evidence="9">
    <location>
        <begin position="42"/>
        <end position="63"/>
    </location>
</feature>
<evidence type="ECO:0000256" key="9">
    <source>
        <dbReference type="SAM" id="Phobius"/>
    </source>
</evidence>
<evidence type="ECO:0000256" key="4">
    <source>
        <dbReference type="ARBA" id="ARBA00023002"/>
    </source>
</evidence>
<organism evidence="10 11">
    <name type="scientific">Hyaloscypha bicolor E</name>
    <dbReference type="NCBI Taxonomy" id="1095630"/>
    <lineage>
        <taxon>Eukaryota</taxon>
        <taxon>Fungi</taxon>
        <taxon>Dikarya</taxon>
        <taxon>Ascomycota</taxon>
        <taxon>Pezizomycotina</taxon>
        <taxon>Leotiomycetes</taxon>
        <taxon>Helotiales</taxon>
        <taxon>Hyaloscyphaceae</taxon>
        <taxon>Hyaloscypha</taxon>
        <taxon>Hyaloscypha bicolor</taxon>
    </lineage>
</organism>
<proteinExistence type="inferred from homology"/>
<protein>
    <submittedName>
        <fullName evidence="10">Cytochrome P450</fullName>
    </submittedName>
</protein>
<evidence type="ECO:0000256" key="6">
    <source>
        <dbReference type="ARBA" id="ARBA00023033"/>
    </source>
</evidence>
<evidence type="ECO:0000256" key="5">
    <source>
        <dbReference type="ARBA" id="ARBA00023004"/>
    </source>
</evidence>
<keyword evidence="4 8" id="KW-0560">Oxidoreductase</keyword>
<dbReference type="EMBL" id="KZ613912">
    <property type="protein sequence ID" value="PMD51637.1"/>
    <property type="molecule type" value="Genomic_DNA"/>
</dbReference>
<dbReference type="PANTHER" id="PTHR24305">
    <property type="entry name" value="CYTOCHROME P450"/>
    <property type="match status" value="1"/>
</dbReference>
<dbReference type="OrthoDB" id="3945418at2759"/>
<dbReference type="InterPro" id="IPR001128">
    <property type="entry name" value="Cyt_P450"/>
</dbReference>
<keyword evidence="6 8" id="KW-0503">Monooxygenase</keyword>
<dbReference type="RefSeq" id="XP_024728541.1">
    <property type="nucleotide sequence ID" value="XM_024881768.1"/>
</dbReference>
<dbReference type="Gene3D" id="1.10.630.10">
    <property type="entry name" value="Cytochrome P450"/>
    <property type="match status" value="1"/>
</dbReference>
<accession>A0A2J6SLK4</accession>
<keyword evidence="3 7" id="KW-0479">Metal-binding</keyword>
<dbReference type="GO" id="GO:0020037">
    <property type="term" value="F:heme binding"/>
    <property type="evidence" value="ECO:0007669"/>
    <property type="project" value="InterPro"/>
</dbReference>
<keyword evidence="11" id="KW-1185">Reference proteome</keyword>
<name>A0A2J6SLK4_9HELO</name>
<dbReference type="AlphaFoldDB" id="A0A2J6SLK4"/>
<evidence type="ECO:0000256" key="1">
    <source>
        <dbReference type="ARBA" id="ARBA00001971"/>
    </source>
</evidence>
<keyword evidence="7 8" id="KW-0349">Heme</keyword>
<dbReference type="PRINTS" id="PR00385">
    <property type="entry name" value="P450"/>
</dbReference>
<dbReference type="CDD" id="cd11062">
    <property type="entry name" value="CYP58-like"/>
    <property type="match status" value="1"/>
</dbReference>
<reference evidence="10 11" key="1">
    <citation type="submission" date="2016-04" db="EMBL/GenBank/DDBJ databases">
        <title>A degradative enzymes factory behind the ericoid mycorrhizal symbiosis.</title>
        <authorList>
            <consortium name="DOE Joint Genome Institute"/>
            <person name="Martino E."/>
            <person name="Morin E."/>
            <person name="Grelet G."/>
            <person name="Kuo A."/>
            <person name="Kohler A."/>
            <person name="Daghino S."/>
            <person name="Barry K."/>
            <person name="Choi C."/>
            <person name="Cichocki N."/>
            <person name="Clum A."/>
            <person name="Copeland A."/>
            <person name="Hainaut M."/>
            <person name="Haridas S."/>
            <person name="Labutti K."/>
            <person name="Lindquist E."/>
            <person name="Lipzen A."/>
            <person name="Khouja H.-R."/>
            <person name="Murat C."/>
            <person name="Ohm R."/>
            <person name="Olson A."/>
            <person name="Spatafora J."/>
            <person name="Veneault-Fourrey C."/>
            <person name="Henrissat B."/>
            <person name="Grigoriev I."/>
            <person name="Martin F."/>
            <person name="Perotto S."/>
        </authorList>
    </citation>
    <scope>NUCLEOTIDE SEQUENCE [LARGE SCALE GENOMIC DNA]</scope>
    <source>
        <strain evidence="10 11">E</strain>
    </source>
</reference>
<dbReference type="PRINTS" id="PR00463">
    <property type="entry name" value="EP450I"/>
</dbReference>
<evidence type="ECO:0000256" key="3">
    <source>
        <dbReference type="ARBA" id="ARBA00022723"/>
    </source>
</evidence>
<evidence type="ECO:0000313" key="11">
    <source>
        <dbReference type="Proteomes" id="UP000235371"/>
    </source>
</evidence>
<comment type="similarity">
    <text evidence="2 8">Belongs to the cytochrome P450 family.</text>
</comment>
<evidence type="ECO:0000256" key="2">
    <source>
        <dbReference type="ARBA" id="ARBA00010617"/>
    </source>
</evidence>
<evidence type="ECO:0000313" key="10">
    <source>
        <dbReference type="EMBL" id="PMD51637.1"/>
    </source>
</evidence>
<gene>
    <name evidence="10" type="ORF">K444DRAFT_620717</name>
</gene>
<dbReference type="Pfam" id="PF00067">
    <property type="entry name" value="p450"/>
    <property type="match status" value="1"/>
</dbReference>
<sequence>MLSIQSSSLLQAAGFVGITYCIVLVIRRVYFSPISHFPGPKLAIATFWYQFYYDVVLGGQYIWKVRDLHKKYGPIVRINPYELHVDDPDFLEDIFVGPGTHKRDKWDWSTKGIGVPSATFTTNPHDLHRVRRTALNPFFSKMSVRNLQPLMDAKLDLFIERFEEFQKTGEVMTINIAFAALANDVASEFAFGTSHDRIRHPNFDPSFHDNCIAGLDLNHLMLQFPIIMKILQALPDSIANRTNPAYAMFLAEKKDMASQAVRAMYSPKLSNTQYRTIFHEILNSKLPPEEKAIARLGDEANVTVAAGTLTTSWTLSIALYYLLTMPEVLQKLKTELDKAIPNISSPPSLALLESLPYLGACIQESIRLGYGASGRLSVIAQDEAIALKSSTHGSEYSIPPGTPISMTVMHLHHDERVFPSSRAFRPERWLENPRLDKYLYSFGKGTRQCVGINLAYAELTLTLARIFRRYGSVGVRHAGDVGVLELWETDERDVECVADMFVPKVWKGSKGVRVKVVD</sequence>
<dbReference type="SUPFAM" id="SSF48264">
    <property type="entry name" value="Cytochrome P450"/>
    <property type="match status" value="1"/>
</dbReference>
<feature type="transmembrane region" description="Helical" evidence="9">
    <location>
        <begin position="12"/>
        <end position="30"/>
    </location>
</feature>
<dbReference type="GO" id="GO:0005506">
    <property type="term" value="F:iron ion binding"/>
    <property type="evidence" value="ECO:0007669"/>
    <property type="project" value="InterPro"/>
</dbReference>
<dbReference type="STRING" id="1095630.A0A2J6SLK4"/>
<dbReference type="GeneID" id="36589845"/>
<dbReference type="InterPro" id="IPR050121">
    <property type="entry name" value="Cytochrome_P450_monoxygenase"/>
</dbReference>
<evidence type="ECO:0000256" key="8">
    <source>
        <dbReference type="RuleBase" id="RU000461"/>
    </source>
</evidence>
<keyword evidence="5 7" id="KW-0408">Iron</keyword>
<dbReference type="PANTHER" id="PTHR24305:SF157">
    <property type="entry name" value="N-ACETYLTRYPTOPHAN 6-HYDROXYLASE IVOC-RELATED"/>
    <property type="match status" value="1"/>
</dbReference>
<comment type="cofactor">
    <cofactor evidence="1 7">
        <name>heme</name>
        <dbReference type="ChEBI" id="CHEBI:30413"/>
    </cofactor>
</comment>
<dbReference type="InterPro" id="IPR002401">
    <property type="entry name" value="Cyt_P450_E_grp-I"/>
</dbReference>
<dbReference type="InParanoid" id="A0A2J6SLK4"/>
<dbReference type="GO" id="GO:0004497">
    <property type="term" value="F:monooxygenase activity"/>
    <property type="evidence" value="ECO:0007669"/>
    <property type="project" value="UniProtKB-KW"/>
</dbReference>
<dbReference type="InterPro" id="IPR036396">
    <property type="entry name" value="Cyt_P450_sf"/>
</dbReference>
<keyword evidence="9" id="KW-0472">Membrane</keyword>
<keyword evidence="9" id="KW-0812">Transmembrane</keyword>